<dbReference type="EMBL" id="DRBS01000389">
    <property type="protein sequence ID" value="HDD45285.1"/>
    <property type="molecule type" value="Genomic_DNA"/>
</dbReference>
<dbReference type="Pfam" id="PF13431">
    <property type="entry name" value="TPR_17"/>
    <property type="match status" value="1"/>
</dbReference>
<sequence length="76" mass="9240">DFDEALRINPTYAPAYLAKARIYQILGNKRKLEENLKMIIRLGDARLQKSLNIYDERRIREKLKEIIRYEKKFNNR</sequence>
<organism evidence="1">
    <name type="scientific">Desulfofervidus auxilii</name>
    <dbReference type="NCBI Taxonomy" id="1621989"/>
    <lineage>
        <taxon>Bacteria</taxon>
        <taxon>Pseudomonadati</taxon>
        <taxon>Thermodesulfobacteriota</taxon>
        <taxon>Candidatus Desulfofervidia</taxon>
        <taxon>Candidatus Desulfofervidales</taxon>
        <taxon>Candidatus Desulfofervidaceae</taxon>
        <taxon>Candidatus Desulfofervidus</taxon>
    </lineage>
</organism>
<dbReference type="AlphaFoldDB" id="A0A7C0U4N5"/>
<protein>
    <submittedName>
        <fullName evidence="1">Tetratricopeptide repeat protein</fullName>
    </submittedName>
</protein>
<comment type="caution">
    <text evidence="1">The sequence shown here is derived from an EMBL/GenBank/DDBJ whole genome shotgun (WGS) entry which is preliminary data.</text>
</comment>
<accession>A0A7C0U4N5</accession>
<feature type="non-terminal residue" evidence="1">
    <location>
        <position position="1"/>
    </location>
</feature>
<name>A0A7C0U4N5_DESA2</name>
<dbReference type="SUPFAM" id="SSF48452">
    <property type="entry name" value="TPR-like"/>
    <property type="match status" value="1"/>
</dbReference>
<dbReference type="Gene3D" id="1.25.40.10">
    <property type="entry name" value="Tetratricopeptide repeat domain"/>
    <property type="match status" value="1"/>
</dbReference>
<reference evidence="1" key="1">
    <citation type="journal article" date="2020" name="mSystems">
        <title>Genome- and Community-Level Interaction Insights into Carbon Utilization and Element Cycling Functions of Hydrothermarchaeota in Hydrothermal Sediment.</title>
        <authorList>
            <person name="Zhou Z."/>
            <person name="Liu Y."/>
            <person name="Xu W."/>
            <person name="Pan J."/>
            <person name="Luo Z.H."/>
            <person name="Li M."/>
        </authorList>
    </citation>
    <scope>NUCLEOTIDE SEQUENCE [LARGE SCALE GENOMIC DNA]</scope>
    <source>
        <strain evidence="1">HyVt-233</strain>
    </source>
</reference>
<evidence type="ECO:0000313" key="1">
    <source>
        <dbReference type="EMBL" id="HDD45285.1"/>
    </source>
</evidence>
<dbReference type="Proteomes" id="UP000886289">
    <property type="component" value="Unassembled WGS sequence"/>
</dbReference>
<gene>
    <name evidence="1" type="ORF">ENG63_10580</name>
</gene>
<proteinExistence type="predicted"/>
<dbReference type="InterPro" id="IPR011990">
    <property type="entry name" value="TPR-like_helical_dom_sf"/>
</dbReference>